<reference evidence="1" key="1">
    <citation type="submission" date="2022-09" db="EMBL/GenBank/DDBJ databases">
        <title>Genome analysis and characterization of larvicidal activity of Brevibacillus strains.</title>
        <authorList>
            <person name="Patrusheva E.V."/>
            <person name="Izotova A.O."/>
            <person name="Toshchakov S.V."/>
            <person name="Sineoky S.P."/>
        </authorList>
    </citation>
    <scope>NUCLEOTIDE SEQUENCE</scope>
    <source>
        <strain evidence="1">VKPM_B-13244</strain>
    </source>
</reference>
<comment type="caution">
    <text evidence="1">The sequence shown here is derived from an EMBL/GenBank/DDBJ whole genome shotgun (WGS) entry which is preliminary data.</text>
</comment>
<protein>
    <submittedName>
        <fullName evidence="1">NTTRR-F1 domain</fullName>
    </submittedName>
</protein>
<sequence>MYQAVPVTCGEIFEFFLSIGKIGNLPSPQVNIALIYLNAASTPENIGINIILLVGQLPNILNNNWSTIYEISSVVPAAATQAMLIIHKIPAPLTADK</sequence>
<evidence type="ECO:0000313" key="1">
    <source>
        <dbReference type="EMBL" id="MCZ0829269.1"/>
    </source>
</evidence>
<accession>A0ABT4HR43</accession>
<dbReference type="Proteomes" id="UP001067708">
    <property type="component" value="Unassembled WGS sequence"/>
</dbReference>
<gene>
    <name evidence="1" type="ORF">O0535_00510</name>
</gene>
<evidence type="ECO:0000313" key="2">
    <source>
        <dbReference type="Proteomes" id="UP001067708"/>
    </source>
</evidence>
<name>A0ABT4HR43_9BACL</name>
<dbReference type="EMBL" id="JAPTNG010000001">
    <property type="protein sequence ID" value="MCZ0829269.1"/>
    <property type="molecule type" value="Genomic_DNA"/>
</dbReference>
<dbReference type="NCBIfam" id="NF033675">
    <property type="entry name" value="NTTRR-F1"/>
    <property type="match status" value="1"/>
</dbReference>
<proteinExistence type="predicted"/>
<organism evidence="1 2">
    <name type="scientific">Brevibacillus halotolerans</name>
    <dbReference type="NCBI Taxonomy" id="1507437"/>
    <lineage>
        <taxon>Bacteria</taxon>
        <taxon>Bacillati</taxon>
        <taxon>Bacillota</taxon>
        <taxon>Bacilli</taxon>
        <taxon>Bacillales</taxon>
        <taxon>Paenibacillaceae</taxon>
        <taxon>Brevibacillus</taxon>
    </lineage>
</organism>
<keyword evidence="2" id="KW-1185">Reference proteome</keyword>